<comment type="caution">
    <text evidence="2">The sequence shown here is derived from an EMBL/GenBank/DDBJ whole genome shotgun (WGS) entry which is preliminary data.</text>
</comment>
<evidence type="ECO:0008006" key="4">
    <source>
        <dbReference type="Google" id="ProtNLM"/>
    </source>
</evidence>
<evidence type="ECO:0000313" key="2">
    <source>
        <dbReference type="EMBL" id="GLR15453.1"/>
    </source>
</evidence>
<accession>A0AA37SMS6</accession>
<feature type="transmembrane region" description="Helical" evidence="1">
    <location>
        <begin position="125"/>
        <end position="143"/>
    </location>
</feature>
<sequence>MTTKKNMTHIRPRFEFIVPMQHLEVISKIKSKLESSPSQITGHISNDLVTLDIIPSEVHYWSPQLNFRVEEAEDNKQNSKIAGLIGPRPNVWTLFVFIYFSVGIISFFISLFAASKYMLGQYTPMIWAFPIGIIFMLTAFRVGKYGENLGRDQSKLFKDFLKDIVDFEDLDKIP</sequence>
<proteinExistence type="predicted"/>
<dbReference type="AlphaFoldDB" id="A0AA37SMS6"/>
<name>A0AA37SMS6_9BACT</name>
<evidence type="ECO:0000313" key="3">
    <source>
        <dbReference type="Proteomes" id="UP001156666"/>
    </source>
</evidence>
<dbReference type="EMBL" id="BSOH01000001">
    <property type="protein sequence ID" value="GLR15453.1"/>
    <property type="molecule type" value="Genomic_DNA"/>
</dbReference>
<reference evidence="2" key="2">
    <citation type="submission" date="2023-01" db="EMBL/GenBank/DDBJ databases">
        <title>Draft genome sequence of Portibacter lacus strain NBRC 108769.</title>
        <authorList>
            <person name="Sun Q."/>
            <person name="Mori K."/>
        </authorList>
    </citation>
    <scope>NUCLEOTIDE SEQUENCE</scope>
    <source>
        <strain evidence="2">NBRC 108769</strain>
    </source>
</reference>
<evidence type="ECO:0000256" key="1">
    <source>
        <dbReference type="SAM" id="Phobius"/>
    </source>
</evidence>
<keyword evidence="3" id="KW-1185">Reference proteome</keyword>
<dbReference type="Proteomes" id="UP001156666">
    <property type="component" value="Unassembled WGS sequence"/>
</dbReference>
<keyword evidence="1" id="KW-1133">Transmembrane helix</keyword>
<organism evidence="2 3">
    <name type="scientific">Portibacter lacus</name>
    <dbReference type="NCBI Taxonomy" id="1099794"/>
    <lineage>
        <taxon>Bacteria</taxon>
        <taxon>Pseudomonadati</taxon>
        <taxon>Bacteroidota</taxon>
        <taxon>Saprospiria</taxon>
        <taxon>Saprospirales</taxon>
        <taxon>Haliscomenobacteraceae</taxon>
        <taxon>Portibacter</taxon>
    </lineage>
</organism>
<feature type="transmembrane region" description="Helical" evidence="1">
    <location>
        <begin position="91"/>
        <end position="113"/>
    </location>
</feature>
<protein>
    <recommendedName>
        <fullName evidence="4">GTP-binding protein</fullName>
    </recommendedName>
</protein>
<gene>
    <name evidence="2" type="ORF">GCM10007940_00680</name>
</gene>
<keyword evidence="1" id="KW-0472">Membrane</keyword>
<keyword evidence="1" id="KW-0812">Transmembrane</keyword>
<reference evidence="2" key="1">
    <citation type="journal article" date="2014" name="Int. J. Syst. Evol. Microbiol.">
        <title>Complete genome sequence of Corynebacterium casei LMG S-19264T (=DSM 44701T), isolated from a smear-ripened cheese.</title>
        <authorList>
            <consortium name="US DOE Joint Genome Institute (JGI-PGF)"/>
            <person name="Walter F."/>
            <person name="Albersmeier A."/>
            <person name="Kalinowski J."/>
            <person name="Ruckert C."/>
        </authorList>
    </citation>
    <scope>NUCLEOTIDE SEQUENCE</scope>
    <source>
        <strain evidence="2">NBRC 108769</strain>
    </source>
</reference>
<dbReference type="RefSeq" id="WP_235292346.1">
    <property type="nucleotide sequence ID" value="NZ_BSOH01000001.1"/>
</dbReference>